<evidence type="ECO:0000313" key="2">
    <source>
        <dbReference type="EMBL" id="MBK1633703.1"/>
    </source>
</evidence>
<dbReference type="SUPFAM" id="SSF53098">
    <property type="entry name" value="Ribonuclease H-like"/>
    <property type="match status" value="1"/>
</dbReference>
<dbReference type="Pfam" id="PF13701">
    <property type="entry name" value="DDE_Tnp_1_4"/>
    <property type="match status" value="1"/>
</dbReference>
<feature type="domain" description="Transposase DDE" evidence="1">
    <location>
        <begin position="12"/>
        <end position="445"/>
    </location>
</feature>
<keyword evidence="3" id="KW-1185">Reference proteome</keyword>
<evidence type="ECO:0000259" key="1">
    <source>
        <dbReference type="Pfam" id="PF13701"/>
    </source>
</evidence>
<name>A0ABS1CPT8_9GAMM</name>
<comment type="caution">
    <text evidence="2">The sequence shown here is derived from an EMBL/GenBank/DDBJ whole genome shotgun (WGS) entry which is preliminary data.</text>
</comment>
<dbReference type="InterPro" id="IPR047960">
    <property type="entry name" value="Transpos_IS1380"/>
</dbReference>
<organism evidence="2 3">
    <name type="scientific">Thiohalocapsa halophila</name>
    <dbReference type="NCBI Taxonomy" id="69359"/>
    <lineage>
        <taxon>Bacteria</taxon>
        <taxon>Pseudomonadati</taxon>
        <taxon>Pseudomonadota</taxon>
        <taxon>Gammaproteobacteria</taxon>
        <taxon>Chromatiales</taxon>
        <taxon>Chromatiaceae</taxon>
        <taxon>Thiohalocapsa</taxon>
    </lineage>
</organism>
<dbReference type="InterPro" id="IPR025668">
    <property type="entry name" value="Tnp_DDE_dom"/>
</dbReference>
<evidence type="ECO:0000313" key="3">
    <source>
        <dbReference type="Proteomes" id="UP000748752"/>
    </source>
</evidence>
<proteinExistence type="predicted"/>
<gene>
    <name evidence="2" type="ORF">CKO31_23765</name>
</gene>
<dbReference type="Proteomes" id="UP000748752">
    <property type="component" value="Unassembled WGS sequence"/>
</dbReference>
<dbReference type="RefSeq" id="WP_200242841.1">
    <property type="nucleotide sequence ID" value="NZ_NRRV01000108.1"/>
</dbReference>
<protein>
    <submittedName>
        <fullName evidence="2">IS1380 family transposase</fullName>
    </submittedName>
</protein>
<accession>A0ABS1CPT8</accession>
<dbReference type="NCBIfam" id="NF033539">
    <property type="entry name" value="transpos_IS1380"/>
    <property type="match status" value="1"/>
</dbReference>
<reference evidence="2 3" key="1">
    <citation type="journal article" date="2020" name="Microorganisms">
        <title>Osmotic Adaptation and Compatible Solute Biosynthesis of Phototrophic Bacteria as Revealed from Genome Analyses.</title>
        <authorList>
            <person name="Imhoff J.F."/>
            <person name="Rahn T."/>
            <person name="Kunzel S."/>
            <person name="Keller A."/>
            <person name="Neulinger S.C."/>
        </authorList>
    </citation>
    <scope>NUCLEOTIDE SEQUENCE [LARGE SCALE GENOMIC DNA]</scope>
    <source>
        <strain evidence="2 3">DSM 6210</strain>
    </source>
</reference>
<dbReference type="EMBL" id="NRRV01000108">
    <property type="protein sequence ID" value="MBK1633703.1"/>
    <property type="molecule type" value="Genomic_DNA"/>
</dbReference>
<sequence>MRRFIIAESEADFTSHAGLGLIGQALERYTDLADDAAAVAPLRSDAMPHRDMLACYVALLCLGKSDFEAITGFREDAFFQAALGLDQVPSEGILRQRMDAYADTYRRLIIDASLAFLRNVRAPVTPLANGLVALDADTTPLDNSGSRKEGVSHTYKGHDGFTPMAAYLGAEGWCLELELREGKQHSQSATPALLERVLPRARVLTDRALLLRLDSGYDAIENIAVITAHNEQHGEGVPAQYIIKWNPRQESREQWLAYAEAHAEWEALRPGKRVAVFDVRLKRTHGGYEYRLRRVMRVTERTIDKHGQQLLVPEIELEGWWTSLWQPCEEIIALYADHATSEQFHSELKTDLDVERLPSGKFATNALVVACAQLAYNLLRWIGQIGLLGRDAPPRRKAKRRRLRTVMQELMYVAARLIRTGRRLKLAFGWGCPALPVYRRLYAQLVGT</sequence>
<dbReference type="InterPro" id="IPR012337">
    <property type="entry name" value="RNaseH-like_sf"/>
</dbReference>